<evidence type="ECO:0000313" key="1">
    <source>
        <dbReference type="Proteomes" id="UP000887565"/>
    </source>
</evidence>
<reference evidence="2" key="1">
    <citation type="submission" date="2022-11" db="UniProtKB">
        <authorList>
            <consortium name="WormBaseParasite"/>
        </authorList>
    </citation>
    <scope>IDENTIFICATION</scope>
</reference>
<protein>
    <submittedName>
        <fullName evidence="2">Vitellogenin</fullName>
    </submittedName>
</protein>
<sequence length="151" mass="17040">MAVSPEIRVYEQGITSLGVLRVAVSPENKGFQDRAGAVPSLVNVRVDVTMPTRAQQKWLGWQPMDWQKHQSYVRSVKKEKREVRCDVEDLSNSPKHFKIINEAVQSQVAECPPFNDGSRSEHAVLSLCRATDYPINCGTSCNRPEKEIETQ</sequence>
<organism evidence="1 2">
    <name type="scientific">Romanomermis culicivorax</name>
    <name type="common">Nematode worm</name>
    <dbReference type="NCBI Taxonomy" id="13658"/>
    <lineage>
        <taxon>Eukaryota</taxon>
        <taxon>Metazoa</taxon>
        <taxon>Ecdysozoa</taxon>
        <taxon>Nematoda</taxon>
        <taxon>Enoplea</taxon>
        <taxon>Dorylaimia</taxon>
        <taxon>Mermithida</taxon>
        <taxon>Mermithoidea</taxon>
        <taxon>Mermithidae</taxon>
        <taxon>Romanomermis</taxon>
    </lineage>
</organism>
<evidence type="ECO:0000313" key="2">
    <source>
        <dbReference type="WBParaSite" id="nRc.2.0.1.t30139-RA"/>
    </source>
</evidence>
<dbReference type="AlphaFoldDB" id="A0A915JVT0"/>
<proteinExistence type="predicted"/>
<accession>A0A915JVT0</accession>
<dbReference type="Proteomes" id="UP000887565">
    <property type="component" value="Unplaced"/>
</dbReference>
<name>A0A915JVT0_ROMCU</name>
<dbReference type="WBParaSite" id="nRc.2.0.1.t30139-RA">
    <property type="protein sequence ID" value="nRc.2.0.1.t30139-RA"/>
    <property type="gene ID" value="nRc.2.0.1.g30139"/>
</dbReference>
<keyword evidence="1" id="KW-1185">Reference proteome</keyword>